<dbReference type="EMBL" id="CP007055">
    <property type="protein sequence ID" value="AHF98867.1"/>
    <property type="molecule type" value="Genomic_DNA"/>
</dbReference>
<dbReference type="InterPro" id="IPR018357">
    <property type="entry name" value="Hexapep_transf_CS"/>
</dbReference>
<reference evidence="2 3" key="1">
    <citation type="submission" date="2014-01" db="EMBL/GenBank/DDBJ databases">
        <authorList>
            <consortium name="DOE Joint Genome Institute"/>
            <person name="Anderson I."/>
            <person name="Huntemann M."/>
            <person name="Han J."/>
            <person name="Chen A."/>
            <person name="Kyrpides N."/>
            <person name="Mavromatis K."/>
            <person name="Markowitz V."/>
            <person name="Palaniappan K."/>
            <person name="Ivanova N."/>
            <person name="Schaumberg A."/>
            <person name="Pati A."/>
            <person name="Liolios K."/>
            <person name="Nordberg H.P."/>
            <person name="Cantor M.N."/>
            <person name="Hua S.X."/>
            <person name="Woyke T."/>
        </authorList>
    </citation>
    <scope>NUCLEOTIDE SEQUENCE [LARGE SCALE GENOMIC DNA]</scope>
    <source>
        <strain evidence="2 3">XH-48</strain>
    </source>
</reference>
<proteinExistence type="predicted"/>
<dbReference type="Pfam" id="PF00132">
    <property type="entry name" value="Hexapep"/>
    <property type="match status" value="1"/>
</dbReference>
<evidence type="ECO:0000256" key="1">
    <source>
        <dbReference type="ARBA" id="ARBA00022679"/>
    </source>
</evidence>
<keyword evidence="3" id="KW-1185">Reference proteome</keyword>
<dbReference type="PATRIC" id="fig|797299.3.peg.706"/>
<dbReference type="GeneID" id="25144485"/>
<organism evidence="2 3">
    <name type="scientific">Halostagnicola larsenii XH-48</name>
    <dbReference type="NCBI Taxonomy" id="797299"/>
    <lineage>
        <taxon>Archaea</taxon>
        <taxon>Methanobacteriati</taxon>
        <taxon>Methanobacteriota</taxon>
        <taxon>Stenosarchaea group</taxon>
        <taxon>Halobacteria</taxon>
        <taxon>Halobacteriales</taxon>
        <taxon>Natrialbaceae</taxon>
        <taxon>Halostagnicola</taxon>
    </lineage>
</organism>
<dbReference type="InterPro" id="IPR050179">
    <property type="entry name" value="Trans_hexapeptide_repeat"/>
</dbReference>
<dbReference type="RefSeq" id="WP_049952064.1">
    <property type="nucleotide sequence ID" value="NZ_CP007055.1"/>
</dbReference>
<evidence type="ECO:0000313" key="3">
    <source>
        <dbReference type="Proteomes" id="UP000019024"/>
    </source>
</evidence>
<dbReference type="InterPro" id="IPR011004">
    <property type="entry name" value="Trimer_LpxA-like_sf"/>
</dbReference>
<dbReference type="GO" id="GO:0016740">
    <property type="term" value="F:transferase activity"/>
    <property type="evidence" value="ECO:0007669"/>
    <property type="project" value="UniProtKB-KW"/>
</dbReference>
<dbReference type="eggNOG" id="arCOG01854">
    <property type="taxonomic scope" value="Archaea"/>
</dbReference>
<dbReference type="CDD" id="cd03349">
    <property type="entry name" value="LbH_XAT"/>
    <property type="match status" value="1"/>
</dbReference>
<dbReference type="KEGG" id="hlr:HALLA_08320"/>
<evidence type="ECO:0000313" key="2">
    <source>
        <dbReference type="EMBL" id="AHF98867.1"/>
    </source>
</evidence>
<keyword evidence="1 2" id="KW-0808">Transferase</keyword>
<dbReference type="InterPro" id="IPR001451">
    <property type="entry name" value="Hexapep"/>
</dbReference>
<accession>W0JPG7</accession>
<protein>
    <submittedName>
        <fullName evidence="2">Acetyltransferase</fullName>
    </submittedName>
</protein>
<dbReference type="PROSITE" id="PS00101">
    <property type="entry name" value="HEXAPEP_TRANSFERASES"/>
    <property type="match status" value="1"/>
</dbReference>
<dbReference type="OrthoDB" id="1475at2157"/>
<dbReference type="Proteomes" id="UP000019024">
    <property type="component" value="Chromosome"/>
</dbReference>
<dbReference type="PANTHER" id="PTHR43300">
    <property type="entry name" value="ACETYLTRANSFERASE"/>
    <property type="match status" value="1"/>
</dbReference>
<sequence length="237" mass="25979">MNLASTLDRVLSTAGYPSVAHGLINRYVEGIELEVARSARVSSGCLFRGSVDLGPRTRVSRGCILNGEVTVGKRTNFEPNCDVIGAVEFGRYCAIAKGSTFQQTNHDTRRPSLQIRLYDEVLDSELPPTSSGPITIGNDVWIGVDATILSGVTVGDGAVIGAGSVVTRDVEPYSVVGGVPAERIKWRFPREIREKLLELEWWTWDEARIRRNRDFFERQLADGSDIPTPVGTTGENE</sequence>
<dbReference type="HOGENOM" id="CLU_051638_5_0_2"/>
<dbReference type="STRING" id="797299.HALLA_08320"/>
<dbReference type="AlphaFoldDB" id="W0JPG7"/>
<dbReference type="Gene3D" id="2.160.10.10">
    <property type="entry name" value="Hexapeptide repeat proteins"/>
    <property type="match status" value="1"/>
</dbReference>
<dbReference type="SUPFAM" id="SSF51161">
    <property type="entry name" value="Trimeric LpxA-like enzymes"/>
    <property type="match status" value="1"/>
</dbReference>
<name>W0JPG7_9EURY</name>
<gene>
    <name evidence="2" type="ORF">HALLA_08320</name>
</gene>